<reference evidence="2 3" key="1">
    <citation type="journal article" date="2016" name="Nat. Commun.">
        <title>Thousands of microbial genomes shed light on interconnected biogeochemical processes in an aquifer system.</title>
        <authorList>
            <person name="Anantharaman K."/>
            <person name="Brown C.T."/>
            <person name="Hug L.A."/>
            <person name="Sharon I."/>
            <person name="Castelle C.J."/>
            <person name="Probst A.J."/>
            <person name="Thomas B.C."/>
            <person name="Singh A."/>
            <person name="Wilkins M.J."/>
            <person name="Karaoz U."/>
            <person name="Brodie E.L."/>
            <person name="Williams K.H."/>
            <person name="Hubbard S.S."/>
            <person name="Banfield J.F."/>
        </authorList>
    </citation>
    <scope>NUCLEOTIDE SEQUENCE [LARGE SCALE GENOMIC DNA]</scope>
</reference>
<feature type="transmembrane region" description="Helical" evidence="1">
    <location>
        <begin position="7"/>
        <end position="26"/>
    </location>
</feature>
<dbReference type="EMBL" id="MGKT01000002">
    <property type="protein sequence ID" value="OGN31335.1"/>
    <property type="molecule type" value="Genomic_DNA"/>
</dbReference>
<keyword evidence="1" id="KW-0812">Transmembrane</keyword>
<evidence type="ECO:0000256" key="1">
    <source>
        <dbReference type="SAM" id="Phobius"/>
    </source>
</evidence>
<accession>A0A1F8H0X4</accession>
<gene>
    <name evidence="2" type="ORF">A3I96_00640</name>
</gene>
<dbReference type="Proteomes" id="UP000177111">
    <property type="component" value="Unassembled WGS sequence"/>
</dbReference>
<protein>
    <submittedName>
        <fullName evidence="2">Uncharacterized protein</fullName>
    </submittedName>
</protein>
<organism evidence="2 3">
    <name type="scientific">Candidatus Yanofskybacteria bacterium RIFCSPLOWO2_02_FULL_44_18</name>
    <dbReference type="NCBI Taxonomy" id="1802705"/>
    <lineage>
        <taxon>Bacteria</taxon>
        <taxon>Candidatus Yanofskyibacteriota</taxon>
    </lineage>
</organism>
<evidence type="ECO:0000313" key="3">
    <source>
        <dbReference type="Proteomes" id="UP000177111"/>
    </source>
</evidence>
<dbReference type="AlphaFoldDB" id="A0A1F8H0X4"/>
<comment type="caution">
    <text evidence="2">The sequence shown here is derived from an EMBL/GenBank/DDBJ whole genome shotgun (WGS) entry which is preliminary data.</text>
</comment>
<proteinExistence type="predicted"/>
<evidence type="ECO:0000313" key="2">
    <source>
        <dbReference type="EMBL" id="OGN31335.1"/>
    </source>
</evidence>
<feature type="transmembrane region" description="Helical" evidence="1">
    <location>
        <begin position="32"/>
        <end position="51"/>
    </location>
</feature>
<keyword evidence="1" id="KW-1133">Transmembrane helix</keyword>
<keyword evidence="1" id="KW-0472">Membrane</keyword>
<name>A0A1F8H0X4_9BACT</name>
<sequence length="88" mass="9858">MKGFISAFLFVIQLLIVFLVLLGFVLQNELALLLFYFPLPLLIISVIQVLLTKNLMRKIHITLSIISGIAWLGTAISIGGNPLLDFFR</sequence>
<feature type="transmembrane region" description="Helical" evidence="1">
    <location>
        <begin position="63"/>
        <end position="84"/>
    </location>
</feature>